<protein>
    <submittedName>
        <fullName evidence="1">ENV1 protein</fullName>
    </submittedName>
</protein>
<dbReference type="Proteomes" id="UP000604080">
    <property type="component" value="Unassembled WGS sequence"/>
</dbReference>
<organism evidence="1 2">
    <name type="scientific">Dryoscopus gambensis</name>
    <dbReference type="NCBI Taxonomy" id="85069"/>
    <lineage>
        <taxon>Eukaryota</taxon>
        <taxon>Metazoa</taxon>
        <taxon>Chordata</taxon>
        <taxon>Craniata</taxon>
        <taxon>Vertebrata</taxon>
        <taxon>Euteleostomi</taxon>
        <taxon>Archelosauria</taxon>
        <taxon>Archosauria</taxon>
        <taxon>Dinosauria</taxon>
        <taxon>Saurischia</taxon>
        <taxon>Theropoda</taxon>
        <taxon>Coelurosauria</taxon>
        <taxon>Aves</taxon>
        <taxon>Neognathae</taxon>
        <taxon>Neoaves</taxon>
        <taxon>Telluraves</taxon>
        <taxon>Australaves</taxon>
        <taxon>Passeriformes</taxon>
        <taxon>Corvoidea</taxon>
        <taxon>Malaconotidae</taxon>
        <taxon>Dryoscopus</taxon>
    </lineage>
</organism>
<gene>
    <name evidence="1" type="primary">Env1_0</name>
    <name evidence="1" type="ORF">DRYGAM_R13943</name>
</gene>
<reference evidence="1" key="1">
    <citation type="submission" date="2019-10" db="EMBL/GenBank/DDBJ databases">
        <title>Bird 10,000 Genomes (B10K) Project - Family phase.</title>
        <authorList>
            <person name="Zhang G."/>
        </authorList>
    </citation>
    <scope>NUCLEOTIDE SEQUENCE</scope>
    <source>
        <strain evidence="1">B10K-DU-002-56</strain>
        <tissue evidence="1">Muscle</tissue>
    </source>
</reference>
<feature type="non-terminal residue" evidence="1">
    <location>
        <position position="1"/>
    </location>
</feature>
<dbReference type="Pfam" id="PF00429">
    <property type="entry name" value="TLV_coat"/>
    <property type="match status" value="1"/>
</dbReference>
<dbReference type="InterPro" id="IPR018154">
    <property type="entry name" value="TLV/ENV_coat_polyprotein"/>
</dbReference>
<comment type="caution">
    <text evidence="1">The sequence shown here is derived from an EMBL/GenBank/DDBJ whole genome shotgun (WGS) entry which is preliminary data.</text>
</comment>
<name>A0A851EAW8_9CORV</name>
<dbReference type="AlphaFoldDB" id="A0A851EAW8"/>
<keyword evidence="2" id="KW-1185">Reference proteome</keyword>
<sequence>PSKEDNTLWKLMLSSYQVLNATNPDLTEHCWLYYGMKPPFYEAVGVTEEFKWVINTNPKQCTWEKETQRITLTQITGKGRCIG</sequence>
<dbReference type="EMBL" id="WEIT01019591">
    <property type="protein sequence ID" value="NWI77850.1"/>
    <property type="molecule type" value="Genomic_DNA"/>
</dbReference>
<feature type="non-terminal residue" evidence="1">
    <location>
        <position position="83"/>
    </location>
</feature>
<evidence type="ECO:0000313" key="1">
    <source>
        <dbReference type="EMBL" id="NWI77850.1"/>
    </source>
</evidence>
<accession>A0A851EAW8</accession>
<proteinExistence type="predicted"/>
<evidence type="ECO:0000313" key="2">
    <source>
        <dbReference type="Proteomes" id="UP000604080"/>
    </source>
</evidence>